<evidence type="ECO:0000313" key="2">
    <source>
        <dbReference type="Proteomes" id="UP001145114"/>
    </source>
</evidence>
<sequence>MDKGDNILFSDLFEIRAINEDGANIETKIAGGEGEDVEERSGRDLTDRQVGVWHGNGLMIVSRISARSENYDMDLILDINTDLYPLNAEDKFSLVLASSLNVSGRKREDADGAGKGRDDGKEGGVFGKSDSTWRAVVSGTERSLADDYEYVMYGRVYRYDDSNSTQV</sequence>
<name>A0ACC1HNY5_9FUNG</name>
<keyword evidence="1" id="KW-0240">DNA-directed RNA polymerase</keyword>
<keyword evidence="1" id="KW-0804">Transcription</keyword>
<proteinExistence type="predicted"/>
<evidence type="ECO:0000313" key="1">
    <source>
        <dbReference type="EMBL" id="KAJ1677386.1"/>
    </source>
</evidence>
<organism evidence="1 2">
    <name type="scientific">Spiromyces aspiralis</name>
    <dbReference type="NCBI Taxonomy" id="68401"/>
    <lineage>
        <taxon>Eukaryota</taxon>
        <taxon>Fungi</taxon>
        <taxon>Fungi incertae sedis</taxon>
        <taxon>Zoopagomycota</taxon>
        <taxon>Kickxellomycotina</taxon>
        <taxon>Kickxellomycetes</taxon>
        <taxon>Kickxellales</taxon>
        <taxon>Kickxellaceae</taxon>
        <taxon>Spiromyces</taxon>
    </lineage>
</organism>
<dbReference type="EMBL" id="JAMZIH010002535">
    <property type="protein sequence ID" value="KAJ1677386.1"/>
    <property type="molecule type" value="Genomic_DNA"/>
</dbReference>
<dbReference type="Proteomes" id="UP001145114">
    <property type="component" value="Unassembled WGS sequence"/>
</dbReference>
<accession>A0ACC1HNY5</accession>
<comment type="caution">
    <text evidence="1">The sequence shown here is derived from an EMBL/GenBank/DDBJ whole genome shotgun (WGS) entry which is preliminary data.</text>
</comment>
<protein>
    <submittedName>
        <fullName evidence="1">DNA-directed RNA polymerases I, II, and III subunit RPABC3</fullName>
    </submittedName>
</protein>
<keyword evidence="2" id="KW-1185">Reference proteome</keyword>
<gene>
    <name evidence="1" type="primary">RPB8</name>
    <name evidence="1" type="ORF">EV182_006288</name>
</gene>
<reference evidence="1" key="1">
    <citation type="submission" date="2022-06" db="EMBL/GenBank/DDBJ databases">
        <title>Phylogenomic reconstructions and comparative analyses of Kickxellomycotina fungi.</title>
        <authorList>
            <person name="Reynolds N.K."/>
            <person name="Stajich J.E."/>
            <person name="Barry K."/>
            <person name="Grigoriev I.V."/>
            <person name="Crous P."/>
            <person name="Smith M.E."/>
        </authorList>
    </citation>
    <scope>NUCLEOTIDE SEQUENCE</scope>
    <source>
        <strain evidence="1">RSA 2271</strain>
    </source>
</reference>